<feature type="compositionally biased region" description="Basic and acidic residues" evidence="1">
    <location>
        <begin position="90"/>
        <end position="112"/>
    </location>
</feature>
<dbReference type="AlphaFoldDB" id="A0A7S1QZ46"/>
<name>A0A7S1QZ46_ALECA</name>
<proteinExistence type="predicted"/>
<organism evidence="2">
    <name type="scientific">Alexandrium catenella</name>
    <name type="common">Red tide dinoflagellate</name>
    <name type="synonym">Gonyaulax catenella</name>
    <dbReference type="NCBI Taxonomy" id="2925"/>
    <lineage>
        <taxon>Eukaryota</taxon>
        <taxon>Sar</taxon>
        <taxon>Alveolata</taxon>
        <taxon>Dinophyceae</taxon>
        <taxon>Gonyaulacales</taxon>
        <taxon>Pyrocystaceae</taxon>
        <taxon>Alexandrium</taxon>
    </lineage>
</organism>
<feature type="compositionally biased region" description="Basic residues" evidence="1">
    <location>
        <begin position="129"/>
        <end position="154"/>
    </location>
</feature>
<reference evidence="2" key="1">
    <citation type="submission" date="2021-01" db="EMBL/GenBank/DDBJ databases">
        <authorList>
            <person name="Corre E."/>
            <person name="Pelletier E."/>
            <person name="Niang G."/>
            <person name="Scheremetjew M."/>
            <person name="Finn R."/>
            <person name="Kale V."/>
            <person name="Holt S."/>
            <person name="Cochrane G."/>
            <person name="Meng A."/>
            <person name="Brown T."/>
            <person name="Cohen L."/>
        </authorList>
    </citation>
    <scope>NUCLEOTIDE SEQUENCE</scope>
    <source>
        <strain evidence="2">OF101</strain>
    </source>
</reference>
<evidence type="ECO:0000313" key="2">
    <source>
        <dbReference type="EMBL" id="CAD9152387.1"/>
    </source>
</evidence>
<feature type="region of interest" description="Disordered" evidence="1">
    <location>
        <begin position="53"/>
        <end position="178"/>
    </location>
</feature>
<gene>
    <name evidence="2" type="ORF">ACAT0790_LOCUS32422</name>
</gene>
<dbReference type="EMBL" id="HBGE01053858">
    <property type="protein sequence ID" value="CAD9152387.1"/>
    <property type="molecule type" value="Transcribed_RNA"/>
</dbReference>
<accession>A0A7S1QZ46</accession>
<sequence>MAYEYYYGDDTYDFGGSTGVEYDETAPWEEGGEAAAWDESWGDGPWDEWAADETWAEDWEPKEWKTGSVTSTTTDSRKWNVLVNSPTAAKDSKGDGSPRERTGSADDREQSQEKSSAVAGEGNKSGGSGRRKRSASRSPRRRSQRPRRRNRRAHSKENIAVPREAPAPRCHLVPAPHEAPAGLAPISMMAGPGARPMLEPLEPPPGIF</sequence>
<evidence type="ECO:0000256" key="1">
    <source>
        <dbReference type="SAM" id="MobiDB-lite"/>
    </source>
</evidence>
<protein>
    <submittedName>
        <fullName evidence="2">Uncharacterized protein</fullName>
    </submittedName>
</protein>